<comment type="caution">
    <text evidence="3">The sequence shown here is derived from an EMBL/GenBank/DDBJ whole genome shotgun (WGS) entry which is preliminary data.</text>
</comment>
<dbReference type="InterPro" id="IPR025411">
    <property type="entry name" value="DUF4136"/>
</dbReference>
<evidence type="ECO:0000256" key="1">
    <source>
        <dbReference type="SAM" id="SignalP"/>
    </source>
</evidence>
<sequence length="179" mass="19580">MKKYILAILVAATVCACSGIKVLDTALADNVDLKQYKTFGFYKVDATGDTNSSVFNERIAMLKEAIAAALVQRGYVHAENNPDLLVNIGVQVSEKVQTRTTDWATDGAPRYMGQRNYSWKSEEIPIGHYCEGTVTVHLVDALRNKLVWTGAIQGVVSSKNSNAQRDATAGVRKLFAKLP</sequence>
<dbReference type="PROSITE" id="PS51257">
    <property type="entry name" value="PROKAR_LIPOPROTEIN"/>
    <property type="match status" value="1"/>
</dbReference>
<name>A0ABW9ZQG5_9BACT</name>
<dbReference type="Proteomes" id="UP000753802">
    <property type="component" value="Unassembled WGS sequence"/>
</dbReference>
<evidence type="ECO:0000313" key="3">
    <source>
        <dbReference type="EMBL" id="NCI48765.1"/>
    </source>
</evidence>
<feature type="domain" description="DUF4136" evidence="2">
    <location>
        <begin position="28"/>
        <end position="179"/>
    </location>
</feature>
<gene>
    <name evidence="3" type="ORF">GWC95_02450</name>
</gene>
<proteinExistence type="predicted"/>
<dbReference type="EMBL" id="JAACJS010000002">
    <property type="protein sequence ID" value="NCI48765.1"/>
    <property type="molecule type" value="Genomic_DNA"/>
</dbReference>
<keyword evidence="4" id="KW-1185">Reference proteome</keyword>
<feature type="chain" id="PRO_5046442528" evidence="1">
    <location>
        <begin position="17"/>
        <end position="179"/>
    </location>
</feature>
<evidence type="ECO:0000259" key="2">
    <source>
        <dbReference type="Pfam" id="PF13590"/>
    </source>
</evidence>
<feature type="signal peptide" evidence="1">
    <location>
        <begin position="1"/>
        <end position="16"/>
    </location>
</feature>
<dbReference type="Pfam" id="PF13590">
    <property type="entry name" value="DUF4136"/>
    <property type="match status" value="1"/>
</dbReference>
<protein>
    <submittedName>
        <fullName evidence="3">DUF4136 domain-containing protein</fullName>
    </submittedName>
</protein>
<keyword evidence="1" id="KW-0732">Signal</keyword>
<dbReference type="Gene3D" id="3.30.160.670">
    <property type="match status" value="1"/>
</dbReference>
<organism evidence="3 4">
    <name type="scientific">Sediminibacterium roseum</name>
    <dbReference type="NCBI Taxonomy" id="1978412"/>
    <lineage>
        <taxon>Bacteria</taxon>
        <taxon>Pseudomonadati</taxon>
        <taxon>Bacteroidota</taxon>
        <taxon>Chitinophagia</taxon>
        <taxon>Chitinophagales</taxon>
        <taxon>Chitinophagaceae</taxon>
        <taxon>Sediminibacterium</taxon>
    </lineage>
</organism>
<dbReference type="RefSeq" id="WP_161817077.1">
    <property type="nucleotide sequence ID" value="NZ_JAACJS010000002.1"/>
</dbReference>
<reference evidence="3 4" key="1">
    <citation type="submission" date="2020-01" db="EMBL/GenBank/DDBJ databases">
        <title>Genome analysis.</title>
        <authorList>
            <person name="Wu S."/>
            <person name="Wang G."/>
        </authorList>
    </citation>
    <scope>NUCLEOTIDE SEQUENCE [LARGE SCALE GENOMIC DNA]</scope>
    <source>
        <strain evidence="3 4">SYL130</strain>
    </source>
</reference>
<evidence type="ECO:0000313" key="4">
    <source>
        <dbReference type="Proteomes" id="UP000753802"/>
    </source>
</evidence>
<accession>A0ABW9ZQG5</accession>